<evidence type="ECO:0000313" key="2">
    <source>
        <dbReference type="EMBL" id="CAB9504690.1"/>
    </source>
</evidence>
<feature type="compositionally biased region" description="Low complexity" evidence="1">
    <location>
        <begin position="194"/>
        <end position="208"/>
    </location>
</feature>
<dbReference type="AlphaFoldDB" id="A0A9N8DMC3"/>
<proteinExistence type="predicted"/>
<dbReference type="EMBL" id="CAICTM010000204">
    <property type="protein sequence ID" value="CAB9504690.1"/>
    <property type="molecule type" value="Genomic_DNA"/>
</dbReference>
<dbReference type="Proteomes" id="UP001153069">
    <property type="component" value="Unassembled WGS sequence"/>
</dbReference>
<gene>
    <name evidence="2" type="ORF">SEMRO_205_G086240.1</name>
</gene>
<feature type="region of interest" description="Disordered" evidence="1">
    <location>
        <begin position="183"/>
        <end position="208"/>
    </location>
</feature>
<sequence length="256" mass="29710">MTFFKRHSINHNNNLFHNNNMMNGMIVRKRDARKMLAPQLTVMEQATQRVHFDEQPPVVHPIHDHVRPEEDELVWYSMDYLHAIRREEIKNNLRAQYYSKTSVVEDSETLSWRGMEDILEQLSRHDKREAHVDAVMTKFRSQQHKKKHLTKHAQQTLRSFSRSLSKADRQRAHTLAQADAQFAWGGGSNKQRRSTSSSVSSARSWSSPRDFLPQNLLRAKLGIGTVSSWRPSGVVNMDSASLRTVNSEDDHHHAIQ</sequence>
<evidence type="ECO:0000313" key="3">
    <source>
        <dbReference type="Proteomes" id="UP001153069"/>
    </source>
</evidence>
<name>A0A9N8DMC3_9STRA</name>
<organism evidence="2 3">
    <name type="scientific">Seminavis robusta</name>
    <dbReference type="NCBI Taxonomy" id="568900"/>
    <lineage>
        <taxon>Eukaryota</taxon>
        <taxon>Sar</taxon>
        <taxon>Stramenopiles</taxon>
        <taxon>Ochrophyta</taxon>
        <taxon>Bacillariophyta</taxon>
        <taxon>Bacillariophyceae</taxon>
        <taxon>Bacillariophycidae</taxon>
        <taxon>Naviculales</taxon>
        <taxon>Naviculaceae</taxon>
        <taxon>Seminavis</taxon>
    </lineage>
</organism>
<accession>A0A9N8DMC3</accession>
<reference evidence="2" key="1">
    <citation type="submission" date="2020-06" db="EMBL/GenBank/DDBJ databases">
        <authorList>
            <consortium name="Plant Systems Biology data submission"/>
        </authorList>
    </citation>
    <scope>NUCLEOTIDE SEQUENCE</scope>
    <source>
        <strain evidence="2">D6</strain>
    </source>
</reference>
<keyword evidence="3" id="KW-1185">Reference proteome</keyword>
<protein>
    <submittedName>
        <fullName evidence="2">Uncharacterized protein</fullName>
    </submittedName>
</protein>
<comment type="caution">
    <text evidence="2">The sequence shown here is derived from an EMBL/GenBank/DDBJ whole genome shotgun (WGS) entry which is preliminary data.</text>
</comment>
<evidence type="ECO:0000256" key="1">
    <source>
        <dbReference type="SAM" id="MobiDB-lite"/>
    </source>
</evidence>